<dbReference type="PANTHER" id="PTHR24369">
    <property type="entry name" value="ANTIGEN BSP, PUTATIVE-RELATED"/>
    <property type="match status" value="1"/>
</dbReference>
<dbReference type="InterPro" id="IPR003591">
    <property type="entry name" value="Leu-rich_rpt_typical-subtyp"/>
</dbReference>
<proteinExistence type="predicted"/>
<keyword evidence="6" id="KW-1185">Reference proteome</keyword>
<accession>A0AAV4BJY1</accession>
<evidence type="ECO:0000256" key="2">
    <source>
        <dbReference type="ARBA" id="ARBA00022729"/>
    </source>
</evidence>
<dbReference type="InterPro" id="IPR050541">
    <property type="entry name" value="LRR_TM_domain-containing"/>
</dbReference>
<dbReference type="SMART" id="SM00369">
    <property type="entry name" value="LRR_TYP"/>
    <property type="match status" value="3"/>
</dbReference>
<dbReference type="InterPro" id="IPR032675">
    <property type="entry name" value="LRR_dom_sf"/>
</dbReference>
<organism evidence="5 6">
    <name type="scientific">Plakobranchus ocellatus</name>
    <dbReference type="NCBI Taxonomy" id="259542"/>
    <lineage>
        <taxon>Eukaryota</taxon>
        <taxon>Metazoa</taxon>
        <taxon>Spiralia</taxon>
        <taxon>Lophotrochozoa</taxon>
        <taxon>Mollusca</taxon>
        <taxon>Gastropoda</taxon>
        <taxon>Heterobranchia</taxon>
        <taxon>Euthyneura</taxon>
        <taxon>Panpulmonata</taxon>
        <taxon>Sacoglossa</taxon>
        <taxon>Placobranchoidea</taxon>
        <taxon>Plakobranchidae</taxon>
        <taxon>Plakobranchus</taxon>
    </lineage>
</organism>
<gene>
    <name evidence="5" type="ORF">PoB_004693900</name>
</gene>
<evidence type="ECO:0000256" key="3">
    <source>
        <dbReference type="ARBA" id="ARBA00022737"/>
    </source>
</evidence>
<keyword evidence="5" id="KW-0472">Membrane</keyword>
<dbReference type="GO" id="GO:0005886">
    <property type="term" value="C:plasma membrane"/>
    <property type="evidence" value="ECO:0007669"/>
    <property type="project" value="TreeGrafter"/>
</dbReference>
<dbReference type="InterPro" id="IPR001611">
    <property type="entry name" value="Leu-rich_rpt"/>
</dbReference>
<protein>
    <submittedName>
        <fullName evidence="5">Leucine-rich repeat transmembrane neuronal protein 4</fullName>
    </submittedName>
</protein>
<feature type="signal peptide" evidence="4">
    <location>
        <begin position="1"/>
        <end position="25"/>
    </location>
</feature>
<feature type="chain" id="PRO_5043562399" evidence="4">
    <location>
        <begin position="26"/>
        <end position="282"/>
    </location>
</feature>
<evidence type="ECO:0000313" key="5">
    <source>
        <dbReference type="EMBL" id="GFO20434.1"/>
    </source>
</evidence>
<dbReference type="PROSITE" id="PS51450">
    <property type="entry name" value="LRR"/>
    <property type="match status" value="1"/>
</dbReference>
<keyword evidence="3" id="KW-0677">Repeat</keyword>
<comment type="caution">
    <text evidence="5">The sequence shown here is derived from an EMBL/GenBank/DDBJ whole genome shotgun (WGS) entry which is preliminary data.</text>
</comment>
<dbReference type="EMBL" id="BLXT01005154">
    <property type="protein sequence ID" value="GFO20434.1"/>
    <property type="molecule type" value="Genomic_DNA"/>
</dbReference>
<dbReference type="AlphaFoldDB" id="A0AAV4BJY1"/>
<dbReference type="Pfam" id="PF13855">
    <property type="entry name" value="LRR_8"/>
    <property type="match status" value="2"/>
</dbReference>
<keyword evidence="5" id="KW-0812">Transmembrane</keyword>
<dbReference type="Proteomes" id="UP000735302">
    <property type="component" value="Unassembled WGS sequence"/>
</dbReference>
<evidence type="ECO:0000256" key="1">
    <source>
        <dbReference type="ARBA" id="ARBA00022614"/>
    </source>
</evidence>
<dbReference type="Gene3D" id="3.80.10.10">
    <property type="entry name" value="Ribonuclease Inhibitor"/>
    <property type="match status" value="2"/>
</dbReference>
<keyword evidence="1" id="KW-0433">Leucine-rich repeat</keyword>
<keyword evidence="2 4" id="KW-0732">Signal</keyword>
<name>A0AAV4BJY1_9GAST</name>
<sequence>MEKRGLLTTAVLVLILLSQIEAARARRHNRASKKRSVPINKAIKPGSRIVCPESCRCGSNRYVRCRGSGLSEIPTRGSALENARTLSFAHYETPVLRSGSFSNANRLILLFLDHNGIRTIESGAFKGLTSLRFLLLGNNRIKQITKKTFNPGGNRITHIAKDAFKGLHFLSWLDLSNNLLTSAGLDIGNPWFKNMGYLNIGNNSMETVPKNMKDSLPRILWCITFAGEGFRNPLTLTLHPLPPLDPSLSQELKVPDRSHQHCCTQIPDEGLEHLIQSVKKSQ</sequence>
<dbReference type="PANTHER" id="PTHR24369:SF210">
    <property type="entry name" value="CHAOPTIN-RELATED"/>
    <property type="match status" value="1"/>
</dbReference>
<evidence type="ECO:0000256" key="4">
    <source>
        <dbReference type="SAM" id="SignalP"/>
    </source>
</evidence>
<evidence type="ECO:0000313" key="6">
    <source>
        <dbReference type="Proteomes" id="UP000735302"/>
    </source>
</evidence>
<reference evidence="5 6" key="1">
    <citation type="journal article" date="2021" name="Elife">
        <title>Chloroplast acquisition without the gene transfer in kleptoplastic sea slugs, Plakobranchus ocellatus.</title>
        <authorList>
            <person name="Maeda T."/>
            <person name="Takahashi S."/>
            <person name="Yoshida T."/>
            <person name="Shimamura S."/>
            <person name="Takaki Y."/>
            <person name="Nagai Y."/>
            <person name="Toyoda A."/>
            <person name="Suzuki Y."/>
            <person name="Arimoto A."/>
            <person name="Ishii H."/>
            <person name="Satoh N."/>
            <person name="Nishiyama T."/>
            <person name="Hasebe M."/>
            <person name="Maruyama T."/>
            <person name="Minagawa J."/>
            <person name="Obokata J."/>
            <person name="Shigenobu S."/>
        </authorList>
    </citation>
    <scope>NUCLEOTIDE SEQUENCE [LARGE SCALE GENOMIC DNA]</scope>
</reference>
<dbReference type="SUPFAM" id="SSF52058">
    <property type="entry name" value="L domain-like"/>
    <property type="match status" value="1"/>
</dbReference>